<feature type="domain" description="Cas12f1-like TNB" evidence="6">
    <location>
        <begin position="343"/>
        <end position="404"/>
    </location>
</feature>
<keyword evidence="8" id="KW-1185">Reference proteome</keyword>
<reference evidence="7" key="1">
    <citation type="submission" date="2019-10" db="EMBL/GenBank/DDBJ databases">
        <title>Draft genome sequece of Microseira wollei NIES-4236.</title>
        <authorList>
            <person name="Yamaguchi H."/>
            <person name="Suzuki S."/>
            <person name="Kawachi M."/>
        </authorList>
    </citation>
    <scope>NUCLEOTIDE SEQUENCE</scope>
    <source>
        <strain evidence="7">NIES-4236</strain>
    </source>
</reference>
<comment type="caution">
    <text evidence="7">The sequence shown here is derived from an EMBL/GenBank/DDBJ whole genome shotgun (WGS) entry which is preliminary data.</text>
</comment>
<dbReference type="AlphaFoldDB" id="A0AAV3XS41"/>
<organism evidence="7 8">
    <name type="scientific">Microseira wollei NIES-4236</name>
    <dbReference type="NCBI Taxonomy" id="2530354"/>
    <lineage>
        <taxon>Bacteria</taxon>
        <taxon>Bacillati</taxon>
        <taxon>Cyanobacteriota</taxon>
        <taxon>Cyanophyceae</taxon>
        <taxon>Oscillatoriophycideae</taxon>
        <taxon>Aerosakkonematales</taxon>
        <taxon>Aerosakkonemataceae</taxon>
        <taxon>Microseira</taxon>
    </lineage>
</organism>
<dbReference type="Proteomes" id="UP001050975">
    <property type="component" value="Unassembled WGS sequence"/>
</dbReference>
<comment type="similarity">
    <text evidence="1">In the C-terminal section; belongs to the transposase 35 family.</text>
</comment>
<protein>
    <submittedName>
        <fullName evidence="7">Transposase</fullName>
    </submittedName>
</protein>
<evidence type="ECO:0000313" key="7">
    <source>
        <dbReference type="EMBL" id="GET44551.1"/>
    </source>
</evidence>
<dbReference type="InterPro" id="IPR001959">
    <property type="entry name" value="Transposase"/>
</dbReference>
<dbReference type="GO" id="GO:0032196">
    <property type="term" value="P:transposition"/>
    <property type="evidence" value="ECO:0007669"/>
    <property type="project" value="UniProtKB-KW"/>
</dbReference>
<dbReference type="Pfam" id="PF01385">
    <property type="entry name" value="OrfB_IS605"/>
    <property type="match status" value="1"/>
</dbReference>
<dbReference type="GO" id="GO:0006310">
    <property type="term" value="P:DNA recombination"/>
    <property type="evidence" value="ECO:0007669"/>
    <property type="project" value="UniProtKB-KW"/>
</dbReference>
<evidence type="ECO:0000259" key="5">
    <source>
        <dbReference type="Pfam" id="PF01385"/>
    </source>
</evidence>
<dbReference type="NCBIfam" id="NF040570">
    <property type="entry name" value="guided_TnpB"/>
    <property type="match status" value="1"/>
</dbReference>
<proteinExistence type="inferred from homology"/>
<evidence type="ECO:0000259" key="6">
    <source>
        <dbReference type="Pfam" id="PF07282"/>
    </source>
</evidence>
<feature type="domain" description="Probable transposase IS891/IS1136/IS1341" evidence="5">
    <location>
        <begin position="204"/>
        <end position="310"/>
    </location>
</feature>
<dbReference type="Pfam" id="PF07282">
    <property type="entry name" value="Cas12f1-like_TNB"/>
    <property type="match status" value="1"/>
</dbReference>
<accession>A0AAV3XS41</accession>
<evidence type="ECO:0000256" key="4">
    <source>
        <dbReference type="ARBA" id="ARBA00023172"/>
    </source>
</evidence>
<evidence type="ECO:0000313" key="8">
    <source>
        <dbReference type="Proteomes" id="UP001050975"/>
    </source>
</evidence>
<dbReference type="InterPro" id="IPR010095">
    <property type="entry name" value="Cas12f1-like_TNB"/>
</dbReference>
<dbReference type="GO" id="GO:0003677">
    <property type="term" value="F:DNA binding"/>
    <property type="evidence" value="ECO:0007669"/>
    <property type="project" value="UniProtKB-KW"/>
</dbReference>
<evidence type="ECO:0000256" key="1">
    <source>
        <dbReference type="ARBA" id="ARBA00008761"/>
    </source>
</evidence>
<keyword evidence="3" id="KW-0238">DNA-binding</keyword>
<keyword evidence="4" id="KW-0233">DNA recombination</keyword>
<sequence>MIDEWIELSRRQYNFRLGERFRWFDSTRTPVNACPLNVSIVPVEDIYRNIPLSKTLSKGKRKGEEYSLINQGYVDWPNVQKDDLTSTKRLFPEYKEMPSQVLQNVIERVTNAFDRFVKGDGNGKRSGKPKFKGKPYYRSICFPQGVEIVGTGQVDLPKIGVVSFMEHRPIPSGFTVKTATIVKELDGYSISFALDDESVPKEVVEIQPTEQNSKGIDLGLEFFASCSDGTQVEFPRWFRQLEEKMQGLQAKKARTPHGSIGRKILAVRIAWYQRSLARSRKDWQFKLAYKLFEDCQVIFIEDLALKNLIRRNQLKTNSDGKIMPNGQAAKSGLNKSMTDAALGQFVKILEWVAFKLGKRVLKVDPSGTSQYCHACLGQVPKSLKDRWHDCPHCLESLPRDVNSGKLIKWIGLNTVGMDSASLKNALNSAPTRAVTTKQEARVLSVLR</sequence>
<dbReference type="EMBL" id="BLAY01000409">
    <property type="protein sequence ID" value="GET44551.1"/>
    <property type="molecule type" value="Genomic_DNA"/>
</dbReference>
<name>A0AAV3XS41_9CYAN</name>
<keyword evidence="2" id="KW-0815">Transposition</keyword>
<gene>
    <name evidence="7" type="ORF">MiSe_93810</name>
</gene>
<evidence type="ECO:0000256" key="3">
    <source>
        <dbReference type="ARBA" id="ARBA00023125"/>
    </source>
</evidence>
<evidence type="ECO:0000256" key="2">
    <source>
        <dbReference type="ARBA" id="ARBA00022578"/>
    </source>
</evidence>